<keyword evidence="7 19" id="KW-0812">Transmembrane</keyword>
<gene>
    <name evidence="23" type="ORF">LX59_00074</name>
</gene>
<keyword evidence="5" id="KW-0410">Iron transport</keyword>
<dbReference type="OrthoDB" id="127311at2"/>
<keyword evidence="12 20" id="KW-0798">TonB box</keyword>
<keyword evidence="11" id="KW-0406">Ion transport</keyword>
<dbReference type="PANTHER" id="PTHR32552">
    <property type="entry name" value="FERRICHROME IRON RECEPTOR-RELATED"/>
    <property type="match status" value="1"/>
</dbReference>
<dbReference type="SUPFAM" id="SSF56935">
    <property type="entry name" value="Porins"/>
    <property type="match status" value="1"/>
</dbReference>
<feature type="chain" id="PRO_5021951625" description="Metal-pseudopaline receptor CntO" evidence="21">
    <location>
        <begin position="30"/>
        <end position="801"/>
    </location>
</feature>
<keyword evidence="6" id="KW-0533">Nickel</keyword>
<protein>
    <recommendedName>
        <fullName evidence="18">Metal-pseudopaline receptor CntO</fullName>
    </recommendedName>
</protein>
<reference evidence="23 24" key="1">
    <citation type="submission" date="2019-07" db="EMBL/GenBank/DDBJ databases">
        <title>Genomic Encyclopedia of Type Strains, Phase I: the one thousand microbial genomes (KMG-I) project.</title>
        <authorList>
            <person name="Kyrpides N."/>
        </authorList>
    </citation>
    <scope>NUCLEOTIDE SEQUENCE [LARGE SCALE GENOMIC DNA]</scope>
    <source>
        <strain evidence="23 24">DSM 375</strain>
    </source>
</reference>
<keyword evidence="14 19" id="KW-0472">Membrane</keyword>
<dbReference type="Pfam" id="PF07660">
    <property type="entry name" value="STN"/>
    <property type="match status" value="1"/>
</dbReference>
<dbReference type="InterPro" id="IPR039426">
    <property type="entry name" value="TonB-dep_rcpt-like"/>
</dbReference>
<dbReference type="EMBL" id="VLKG01000001">
    <property type="protein sequence ID" value="TWH77171.1"/>
    <property type="molecule type" value="Genomic_DNA"/>
</dbReference>
<dbReference type="NCBIfam" id="TIGR01783">
    <property type="entry name" value="TonB-siderophor"/>
    <property type="match status" value="1"/>
</dbReference>
<organism evidence="23 24">
    <name type="scientific">Azomonas agilis</name>
    <dbReference type="NCBI Taxonomy" id="116849"/>
    <lineage>
        <taxon>Bacteria</taxon>
        <taxon>Pseudomonadati</taxon>
        <taxon>Pseudomonadota</taxon>
        <taxon>Gammaproteobacteria</taxon>
        <taxon>Pseudomonadales</taxon>
        <taxon>Pseudomonadaceae</taxon>
        <taxon>Azomonas</taxon>
    </lineage>
</organism>
<evidence type="ECO:0000256" key="17">
    <source>
        <dbReference type="ARBA" id="ARBA00056786"/>
    </source>
</evidence>
<dbReference type="RefSeq" id="WP_144569864.1">
    <property type="nucleotide sequence ID" value="NZ_VLKG01000001.1"/>
</dbReference>
<evidence type="ECO:0000256" key="19">
    <source>
        <dbReference type="PROSITE-ProRule" id="PRU01360"/>
    </source>
</evidence>
<dbReference type="Pfam" id="PF07715">
    <property type="entry name" value="Plug"/>
    <property type="match status" value="1"/>
</dbReference>
<dbReference type="PANTHER" id="PTHR32552:SF68">
    <property type="entry name" value="FERRICHROME OUTER MEMBRANE TRANSPORTER_PHAGE RECEPTOR"/>
    <property type="match status" value="1"/>
</dbReference>
<accession>A0A562J1L1</accession>
<keyword evidence="10" id="KW-0408">Iron</keyword>
<dbReference type="GO" id="GO:0015344">
    <property type="term" value="F:siderophore uptake transmembrane transporter activity"/>
    <property type="evidence" value="ECO:0007669"/>
    <property type="project" value="TreeGrafter"/>
</dbReference>
<evidence type="ECO:0000256" key="21">
    <source>
        <dbReference type="SAM" id="SignalP"/>
    </source>
</evidence>
<evidence type="ECO:0000256" key="10">
    <source>
        <dbReference type="ARBA" id="ARBA00023004"/>
    </source>
</evidence>
<keyword evidence="16 19" id="KW-0998">Cell outer membrane</keyword>
<keyword evidence="8 21" id="KW-0732">Signal</keyword>
<evidence type="ECO:0000313" key="23">
    <source>
        <dbReference type="EMBL" id="TWH77171.1"/>
    </source>
</evidence>
<dbReference type="GO" id="GO:0015891">
    <property type="term" value="P:siderophore transport"/>
    <property type="evidence" value="ECO:0007669"/>
    <property type="project" value="InterPro"/>
</dbReference>
<dbReference type="SMART" id="SM00965">
    <property type="entry name" value="STN"/>
    <property type="match status" value="1"/>
</dbReference>
<keyword evidence="24" id="KW-1185">Reference proteome</keyword>
<dbReference type="AlphaFoldDB" id="A0A562J1L1"/>
<evidence type="ECO:0000256" key="8">
    <source>
        <dbReference type="ARBA" id="ARBA00022729"/>
    </source>
</evidence>
<keyword evidence="15 23" id="KW-0675">Receptor</keyword>
<dbReference type="GO" id="GO:0009279">
    <property type="term" value="C:cell outer membrane"/>
    <property type="evidence" value="ECO:0007669"/>
    <property type="project" value="UniProtKB-SubCell"/>
</dbReference>
<keyword evidence="3 19" id="KW-0813">Transport</keyword>
<dbReference type="InterPro" id="IPR036942">
    <property type="entry name" value="Beta-barrel_TonB_sf"/>
</dbReference>
<comment type="similarity">
    <text evidence="2 19 20">Belongs to the TonB-dependent receptor family.</text>
</comment>
<comment type="caution">
    <text evidence="23">The sequence shown here is derived from an EMBL/GenBank/DDBJ whole genome shotgun (WGS) entry which is preliminary data.</text>
</comment>
<evidence type="ECO:0000256" key="4">
    <source>
        <dbReference type="ARBA" id="ARBA00022452"/>
    </source>
</evidence>
<comment type="function">
    <text evidence="17">Transports the metallophore pseudopaline, which is involved in the acquisition of nickel and zinc, and thus enables bacterial growth inside the host, where metal access is limited. Is probably involved in the import of pseudopaline-metal complexes.</text>
</comment>
<comment type="subcellular location">
    <subcellularLocation>
        <location evidence="1 19">Cell outer membrane</location>
        <topology evidence="1 19">Multi-pass membrane protein</topology>
    </subcellularLocation>
</comment>
<evidence type="ECO:0000256" key="1">
    <source>
        <dbReference type="ARBA" id="ARBA00004571"/>
    </source>
</evidence>
<keyword evidence="13" id="KW-0921">Nickel transport</keyword>
<dbReference type="GO" id="GO:0015675">
    <property type="term" value="P:nickel cation transport"/>
    <property type="evidence" value="ECO:0007669"/>
    <property type="project" value="UniProtKB-KW"/>
</dbReference>
<dbReference type="Proteomes" id="UP000319627">
    <property type="component" value="Unassembled WGS sequence"/>
</dbReference>
<evidence type="ECO:0000256" key="12">
    <source>
        <dbReference type="ARBA" id="ARBA00023077"/>
    </source>
</evidence>
<name>A0A562J1L1_9GAMM</name>
<dbReference type="FunFam" id="2.170.130.10:FF:000001">
    <property type="entry name" value="Catecholate siderophore TonB-dependent receptor"/>
    <property type="match status" value="1"/>
</dbReference>
<evidence type="ECO:0000259" key="22">
    <source>
        <dbReference type="SMART" id="SM00965"/>
    </source>
</evidence>
<evidence type="ECO:0000256" key="6">
    <source>
        <dbReference type="ARBA" id="ARBA00022596"/>
    </source>
</evidence>
<dbReference type="GO" id="GO:0006829">
    <property type="term" value="P:zinc ion transport"/>
    <property type="evidence" value="ECO:0007669"/>
    <property type="project" value="UniProtKB-KW"/>
</dbReference>
<evidence type="ECO:0000256" key="7">
    <source>
        <dbReference type="ARBA" id="ARBA00022692"/>
    </source>
</evidence>
<dbReference type="InterPro" id="IPR000531">
    <property type="entry name" value="Beta-barrel_TonB"/>
</dbReference>
<evidence type="ECO:0000313" key="24">
    <source>
        <dbReference type="Proteomes" id="UP000319627"/>
    </source>
</evidence>
<dbReference type="Gene3D" id="2.40.170.20">
    <property type="entry name" value="TonB-dependent receptor, beta-barrel domain"/>
    <property type="match status" value="1"/>
</dbReference>
<evidence type="ECO:0000256" key="11">
    <source>
        <dbReference type="ARBA" id="ARBA00023065"/>
    </source>
</evidence>
<evidence type="ECO:0000256" key="2">
    <source>
        <dbReference type="ARBA" id="ARBA00009810"/>
    </source>
</evidence>
<dbReference type="FunFam" id="2.40.170.20:FF:000005">
    <property type="entry name" value="TonB-dependent siderophore receptor"/>
    <property type="match status" value="1"/>
</dbReference>
<dbReference type="Gene3D" id="2.170.130.10">
    <property type="entry name" value="TonB-dependent receptor, plug domain"/>
    <property type="match status" value="1"/>
</dbReference>
<sequence length="801" mass="89688">MSRLSRLALLPAPSLLALMLGCFSPVIQAEPPATQQQRLVFDLPAGSLERSLTAIARQSGLSIIFDPTLVRGQQAAALRGSFSIEQAIQQLLQGRNLQLRHTDSGALSIEPISDNSGNMELSSMLVDDQHREDARGPAYGLVATRSATATKTDTALRETPQAISIITREEMQTRRQDSLANTLQYTAGVVTQPNGYSRVADDYRLRGFDIGPRTGGVLRDGLKLQSTQFEGGQEPYGLERVEVLKGASSVLYGQLAPGGLVNTVSKRPTDEELHEINFEYGNFQRRQVSTDHGGRLDDQGRFTYRLTALWRDSETQYTSIDDDKRFIAPALTWNIDDDTRLTLMASYQETRTTLTPPMHYNITKYSNTPGRKVPYDLFAGEPSFDDYSGDMGTLGYLFEHQLDEGLKLRHALRYFESETDYDYISLSSSRVTGPNLSNLSRSYNSREDRATGWASDTNLQWNFDSGRWEHTLLAGLDYYYKTYDSHRFSGNAPSFDLANPSYGNLPTVNTNIDRGSDLHSRQAGFYLQEQAKFDQRWVFVLGLRQDWARSYTNNYRDKTRTSKSDQELSGRIGMVYLADNGLSPYISYSQSFLPTDGIDSSGKSFEPTEGEQYEIGLRYQPPGYNLMLSAAVYRLTQENVVSSIPGSDYDEQTGKERSKGLELELKAGLTPDLNLSVAYSYTDAHIIKDNDPVLEGSRIEGIPYHSASLWLDYRLTQFGLPGLKVGAGARYNGTTKTSASITDRNIPAYTLVDALISYDINSHWQLSAKVQNLANKRYLYCANSCRYGDERTAISSLSYRW</sequence>
<evidence type="ECO:0000256" key="13">
    <source>
        <dbReference type="ARBA" id="ARBA00023112"/>
    </source>
</evidence>
<feature type="domain" description="Secretin/TonB short N-terminal" evidence="22">
    <location>
        <begin position="61"/>
        <end position="112"/>
    </location>
</feature>
<dbReference type="Pfam" id="PF00593">
    <property type="entry name" value="TonB_dep_Rec_b-barrel"/>
    <property type="match status" value="1"/>
</dbReference>
<evidence type="ECO:0000256" key="15">
    <source>
        <dbReference type="ARBA" id="ARBA00023170"/>
    </source>
</evidence>
<evidence type="ECO:0000256" key="9">
    <source>
        <dbReference type="ARBA" id="ARBA00022906"/>
    </source>
</evidence>
<dbReference type="CDD" id="cd01347">
    <property type="entry name" value="ligand_gated_channel"/>
    <property type="match status" value="1"/>
</dbReference>
<evidence type="ECO:0000256" key="16">
    <source>
        <dbReference type="ARBA" id="ARBA00023237"/>
    </source>
</evidence>
<evidence type="ECO:0000256" key="3">
    <source>
        <dbReference type="ARBA" id="ARBA00022448"/>
    </source>
</evidence>
<dbReference type="PROSITE" id="PS51257">
    <property type="entry name" value="PROKAR_LIPOPROTEIN"/>
    <property type="match status" value="1"/>
</dbReference>
<dbReference type="InterPro" id="IPR010105">
    <property type="entry name" value="TonB_sidphr_rcpt"/>
</dbReference>
<dbReference type="InterPro" id="IPR037066">
    <property type="entry name" value="Plug_dom_sf"/>
</dbReference>
<evidence type="ECO:0000256" key="5">
    <source>
        <dbReference type="ARBA" id="ARBA00022496"/>
    </source>
</evidence>
<keyword evidence="9" id="KW-0862">Zinc</keyword>
<evidence type="ECO:0000256" key="20">
    <source>
        <dbReference type="RuleBase" id="RU003357"/>
    </source>
</evidence>
<proteinExistence type="inferred from homology"/>
<dbReference type="GO" id="GO:0038023">
    <property type="term" value="F:signaling receptor activity"/>
    <property type="evidence" value="ECO:0007669"/>
    <property type="project" value="InterPro"/>
</dbReference>
<evidence type="ECO:0000256" key="14">
    <source>
        <dbReference type="ARBA" id="ARBA00023136"/>
    </source>
</evidence>
<feature type="signal peptide" evidence="21">
    <location>
        <begin position="1"/>
        <end position="29"/>
    </location>
</feature>
<keyword evidence="9" id="KW-0864">Zinc transport</keyword>
<dbReference type="InterPro" id="IPR011662">
    <property type="entry name" value="Secretin/TonB_short_N"/>
</dbReference>
<dbReference type="PROSITE" id="PS52016">
    <property type="entry name" value="TONB_DEPENDENT_REC_3"/>
    <property type="match status" value="1"/>
</dbReference>
<dbReference type="InterPro" id="IPR012910">
    <property type="entry name" value="Plug_dom"/>
</dbReference>
<dbReference type="Gene3D" id="3.55.50.30">
    <property type="match status" value="1"/>
</dbReference>
<keyword evidence="4 19" id="KW-1134">Transmembrane beta strand</keyword>
<evidence type="ECO:0000256" key="18">
    <source>
        <dbReference type="ARBA" id="ARBA00072467"/>
    </source>
</evidence>